<evidence type="ECO:0000256" key="3">
    <source>
        <dbReference type="ARBA" id="ARBA00023239"/>
    </source>
</evidence>
<evidence type="ECO:0000256" key="7">
    <source>
        <dbReference type="SAM" id="MobiDB-lite"/>
    </source>
</evidence>
<evidence type="ECO:0000256" key="1">
    <source>
        <dbReference type="ARBA" id="ARBA00022722"/>
    </source>
</evidence>
<evidence type="ECO:0000256" key="6">
    <source>
        <dbReference type="ARBA" id="ARBA00030030"/>
    </source>
</evidence>
<keyword evidence="2" id="KW-0378">Hydrolase</keyword>
<dbReference type="Gene3D" id="3.90.1140.10">
    <property type="entry name" value="Cyclic phosphodiesterase"/>
    <property type="match status" value="1"/>
</dbReference>
<sequence length="305" mass="32443">MDCIAALYGSDGSDGSDDAETEDAAPRPHMHATPLSPSQRIIACGGAAPPAAHEQTTTSECAAPMALPSPPLSEDDEEEAGLAPADAERMCPVRQFGHVDGQFAAHVFAHVHLPGQAQGALTGLLSQVAANASAVGSRVQAIDAMLHHMSLSRTLTLTLTQIDPFVEALLRATRSCRALALRTGSVAHLANDTSTRFFAAVELVPDEPERLEQLIDAIDQVVVRYGAQPFYAERRAHFSIAWSLQPMGTLDARTASALHGHVLLCSSVVCRVGERETQLQLMPCGSPLSSTAVSSNRKRARDQRL</sequence>
<dbReference type="EMBL" id="HBER01039045">
    <property type="protein sequence ID" value="CAD8544485.1"/>
    <property type="molecule type" value="Transcribed_RNA"/>
</dbReference>
<dbReference type="PANTHER" id="PTHR13522">
    <property type="entry name" value="U6 SNRNA PHOSPHODIESTERASE 1"/>
    <property type="match status" value="1"/>
</dbReference>
<feature type="compositionally biased region" description="Acidic residues" evidence="7">
    <location>
        <begin position="14"/>
        <end position="23"/>
    </location>
</feature>
<evidence type="ECO:0000256" key="2">
    <source>
        <dbReference type="ARBA" id="ARBA00022801"/>
    </source>
</evidence>
<dbReference type="PANTHER" id="PTHR13522:SF3">
    <property type="entry name" value="U6 SNRNA PHOSPHODIESTERASE 1"/>
    <property type="match status" value="1"/>
</dbReference>
<protein>
    <recommendedName>
        <fullName evidence="5">U6 snRNA phosphodiesterase 1</fullName>
    </recommendedName>
    <alternativeName>
        <fullName evidence="6">3'-5' RNA exonuclease USB1</fullName>
    </alternativeName>
</protein>
<dbReference type="GO" id="GO:0005634">
    <property type="term" value="C:nucleus"/>
    <property type="evidence" value="ECO:0007669"/>
    <property type="project" value="TreeGrafter"/>
</dbReference>
<keyword evidence="3" id="KW-0456">Lyase</keyword>
<dbReference type="GO" id="GO:0034477">
    <property type="term" value="P:U6 snRNA 3'-end processing"/>
    <property type="evidence" value="ECO:0007669"/>
    <property type="project" value="InterPro"/>
</dbReference>
<dbReference type="InterPro" id="IPR027521">
    <property type="entry name" value="Usb1"/>
</dbReference>
<feature type="region of interest" description="Disordered" evidence="7">
    <location>
        <begin position="63"/>
        <end position="82"/>
    </location>
</feature>
<gene>
    <name evidence="8" type="ORF">CLEP1334_LOCUS19773</name>
</gene>
<evidence type="ECO:0000313" key="8">
    <source>
        <dbReference type="EMBL" id="CAD8544485.1"/>
    </source>
</evidence>
<evidence type="ECO:0000256" key="4">
    <source>
        <dbReference type="ARBA" id="ARBA00023242"/>
    </source>
</evidence>
<dbReference type="AlphaFoldDB" id="A0A7S0J948"/>
<keyword evidence="4" id="KW-0539">Nucleus</keyword>
<evidence type="ECO:0000256" key="5">
    <source>
        <dbReference type="ARBA" id="ARBA00029543"/>
    </source>
</evidence>
<proteinExistence type="predicted"/>
<dbReference type="GO" id="GO:0000175">
    <property type="term" value="F:3'-5'-RNA exonuclease activity"/>
    <property type="evidence" value="ECO:0007669"/>
    <property type="project" value="TreeGrafter"/>
</dbReference>
<organism evidence="8">
    <name type="scientific">Calcidiscus leptoporus</name>
    <dbReference type="NCBI Taxonomy" id="127549"/>
    <lineage>
        <taxon>Eukaryota</taxon>
        <taxon>Haptista</taxon>
        <taxon>Haptophyta</taxon>
        <taxon>Prymnesiophyceae</taxon>
        <taxon>Coccolithales</taxon>
        <taxon>Calcidiscaceae</taxon>
        <taxon>Calcidiscus</taxon>
    </lineage>
</organism>
<keyword evidence="1" id="KW-0540">Nuclease</keyword>
<accession>A0A7S0J948</accession>
<feature type="compositionally biased region" description="Low complexity" evidence="7">
    <location>
        <begin position="41"/>
        <end position="52"/>
    </location>
</feature>
<name>A0A7S0J948_9EUKA</name>
<feature type="region of interest" description="Disordered" evidence="7">
    <location>
        <begin position="1"/>
        <end position="58"/>
    </location>
</feature>
<dbReference type="Pfam" id="PF09749">
    <property type="entry name" value="HVSL"/>
    <property type="match status" value="1"/>
</dbReference>
<dbReference type="GO" id="GO:0016829">
    <property type="term" value="F:lyase activity"/>
    <property type="evidence" value="ECO:0007669"/>
    <property type="project" value="UniProtKB-KW"/>
</dbReference>
<reference evidence="8" key="1">
    <citation type="submission" date="2021-01" db="EMBL/GenBank/DDBJ databases">
        <authorList>
            <person name="Corre E."/>
            <person name="Pelletier E."/>
            <person name="Niang G."/>
            <person name="Scheremetjew M."/>
            <person name="Finn R."/>
            <person name="Kale V."/>
            <person name="Holt S."/>
            <person name="Cochrane G."/>
            <person name="Meng A."/>
            <person name="Brown T."/>
            <person name="Cohen L."/>
        </authorList>
    </citation>
    <scope>NUCLEOTIDE SEQUENCE</scope>
    <source>
        <strain evidence="8">RCC1130</strain>
    </source>
</reference>